<accession>A0A401RWH6</accession>
<organism evidence="1 2">
    <name type="scientific">Chiloscyllium punctatum</name>
    <name type="common">Brownbanded bambooshark</name>
    <name type="synonym">Hemiscyllium punctatum</name>
    <dbReference type="NCBI Taxonomy" id="137246"/>
    <lineage>
        <taxon>Eukaryota</taxon>
        <taxon>Metazoa</taxon>
        <taxon>Chordata</taxon>
        <taxon>Craniata</taxon>
        <taxon>Vertebrata</taxon>
        <taxon>Chondrichthyes</taxon>
        <taxon>Elasmobranchii</taxon>
        <taxon>Galeomorphii</taxon>
        <taxon>Galeoidea</taxon>
        <taxon>Orectolobiformes</taxon>
        <taxon>Hemiscylliidae</taxon>
        <taxon>Chiloscyllium</taxon>
    </lineage>
</organism>
<dbReference type="Proteomes" id="UP000287033">
    <property type="component" value="Unassembled WGS sequence"/>
</dbReference>
<dbReference type="OMA" id="IVYIQYL"/>
<dbReference type="EMBL" id="BEZZ01000012">
    <property type="protein sequence ID" value="GCC22496.1"/>
    <property type="molecule type" value="Genomic_DNA"/>
</dbReference>
<evidence type="ECO:0000313" key="1">
    <source>
        <dbReference type="EMBL" id="GCC22496.1"/>
    </source>
</evidence>
<gene>
    <name evidence="1" type="ORF">chiPu_0000884</name>
</gene>
<evidence type="ECO:0000313" key="2">
    <source>
        <dbReference type="Proteomes" id="UP000287033"/>
    </source>
</evidence>
<keyword evidence="2" id="KW-1185">Reference proteome</keyword>
<protein>
    <submittedName>
        <fullName evidence="1">Uncharacterized protein</fullName>
    </submittedName>
</protein>
<dbReference type="AlphaFoldDB" id="A0A401RWH6"/>
<dbReference type="OrthoDB" id="9833500at2759"/>
<proteinExistence type="predicted"/>
<dbReference type="STRING" id="137246.A0A401RWH6"/>
<reference evidence="1 2" key="1">
    <citation type="journal article" date="2018" name="Nat. Ecol. Evol.">
        <title>Shark genomes provide insights into elasmobranch evolution and the origin of vertebrates.</title>
        <authorList>
            <person name="Hara Y"/>
            <person name="Yamaguchi K"/>
            <person name="Onimaru K"/>
            <person name="Kadota M"/>
            <person name="Koyanagi M"/>
            <person name="Keeley SD"/>
            <person name="Tatsumi K"/>
            <person name="Tanaka K"/>
            <person name="Motone F"/>
            <person name="Kageyama Y"/>
            <person name="Nozu R"/>
            <person name="Adachi N"/>
            <person name="Nishimura O"/>
            <person name="Nakagawa R"/>
            <person name="Tanegashima C"/>
            <person name="Kiyatake I"/>
            <person name="Matsumoto R"/>
            <person name="Murakumo K"/>
            <person name="Nishida K"/>
            <person name="Terakita A"/>
            <person name="Kuratani S"/>
            <person name="Sato K"/>
            <person name="Hyodo S Kuraku.S."/>
        </authorList>
    </citation>
    <scope>NUCLEOTIDE SEQUENCE [LARGE SCALE GENOMIC DNA]</scope>
</reference>
<comment type="caution">
    <text evidence="1">The sequence shown here is derived from an EMBL/GenBank/DDBJ whole genome shotgun (WGS) entry which is preliminary data.</text>
</comment>
<name>A0A401RWH6_CHIPU</name>
<sequence length="73" mass="8311">MSPGLFQFNEARQKFSIYTKEALSIKNVKPLILIFSQLSGGETEKKTTLDQAFRGVLEEKIVSLSRIDLYVIM</sequence>